<evidence type="ECO:0000313" key="6">
    <source>
        <dbReference type="Proteomes" id="UP001597100"/>
    </source>
</evidence>
<dbReference type="EMBL" id="JBHTJP010000003">
    <property type="protein sequence ID" value="MFD0975366.1"/>
    <property type="molecule type" value="Genomic_DNA"/>
</dbReference>
<dbReference type="InterPro" id="IPR001264">
    <property type="entry name" value="Glyco_trans_51"/>
</dbReference>
<comment type="caution">
    <text evidence="5">The sequence shown here is derived from an EMBL/GenBank/DDBJ whole genome shotgun (WGS) entry which is preliminary data.</text>
</comment>
<keyword evidence="6" id="KW-1185">Reference proteome</keyword>
<gene>
    <name evidence="5" type="ORF">ACFQ1G_01045</name>
</gene>
<evidence type="ECO:0000259" key="4">
    <source>
        <dbReference type="Pfam" id="PF00912"/>
    </source>
</evidence>
<evidence type="ECO:0000256" key="2">
    <source>
        <dbReference type="ARBA" id="ARBA00022679"/>
    </source>
</evidence>
<dbReference type="Gene3D" id="1.10.3810.10">
    <property type="entry name" value="Biosynthetic peptidoglycan transglycosylase-like"/>
    <property type="match status" value="1"/>
</dbReference>
<dbReference type="SUPFAM" id="SSF53955">
    <property type="entry name" value="Lysozyme-like"/>
    <property type="match status" value="1"/>
</dbReference>
<dbReference type="PANTHER" id="PTHR32282:SF33">
    <property type="entry name" value="PEPTIDOGLYCAN GLYCOSYLTRANSFERASE"/>
    <property type="match status" value="1"/>
</dbReference>
<keyword evidence="3" id="KW-0812">Transmembrane</keyword>
<reference evidence="6" key="1">
    <citation type="journal article" date="2019" name="Int. J. Syst. Evol. Microbiol.">
        <title>The Global Catalogue of Microorganisms (GCM) 10K type strain sequencing project: providing services to taxonomists for standard genome sequencing and annotation.</title>
        <authorList>
            <consortium name="The Broad Institute Genomics Platform"/>
            <consortium name="The Broad Institute Genome Sequencing Center for Infectious Disease"/>
            <person name="Wu L."/>
            <person name="Ma J."/>
        </authorList>
    </citation>
    <scope>NUCLEOTIDE SEQUENCE [LARGE SCALE GENOMIC DNA]</scope>
    <source>
        <strain evidence="6">CCUG 60898</strain>
    </source>
</reference>
<dbReference type="Proteomes" id="UP001597100">
    <property type="component" value="Unassembled WGS sequence"/>
</dbReference>
<protein>
    <submittedName>
        <fullName evidence="5">Transglycosylase domain-containing protein</fullName>
    </submittedName>
</protein>
<evidence type="ECO:0000313" key="5">
    <source>
        <dbReference type="EMBL" id="MFD0975366.1"/>
    </source>
</evidence>
<sequence>MNIKKKLVKGIVILTALVFFFLISFVTLMEVTGEKYLNEKNDIVSFIKNSPPIPDNFVEVFEKVYPRSIDGNYWTYFVERTFSDSNRKCPCKMAALFIPNEKIDYSRGYYSTMPGMIALELEDYVSQKECLNYVYNNFQFGNDIIGVRSASENFFNKSLEELNQKEIVSILTMLENPVLYSIRRNPKAHNKKRSELLRKLGTTSVN</sequence>
<evidence type="ECO:0000256" key="3">
    <source>
        <dbReference type="SAM" id="Phobius"/>
    </source>
</evidence>
<dbReference type="InterPro" id="IPR050396">
    <property type="entry name" value="Glycosyltr_51/Transpeptidase"/>
</dbReference>
<dbReference type="InterPro" id="IPR036950">
    <property type="entry name" value="PBP_transglycosylase"/>
</dbReference>
<dbReference type="InterPro" id="IPR023346">
    <property type="entry name" value="Lysozyme-like_dom_sf"/>
</dbReference>
<keyword evidence="2" id="KW-0808">Transferase</keyword>
<keyword evidence="3" id="KW-0472">Membrane</keyword>
<dbReference type="PANTHER" id="PTHR32282">
    <property type="entry name" value="BINDING PROTEIN TRANSPEPTIDASE, PUTATIVE-RELATED"/>
    <property type="match status" value="1"/>
</dbReference>
<keyword evidence="3" id="KW-1133">Transmembrane helix</keyword>
<evidence type="ECO:0000256" key="1">
    <source>
        <dbReference type="ARBA" id="ARBA00004752"/>
    </source>
</evidence>
<name>A0ABW3IBK3_9FLAO</name>
<proteinExistence type="predicted"/>
<dbReference type="Pfam" id="PF00912">
    <property type="entry name" value="Transgly"/>
    <property type="match status" value="1"/>
</dbReference>
<accession>A0ABW3IBK3</accession>
<feature type="transmembrane region" description="Helical" evidence="3">
    <location>
        <begin position="7"/>
        <end position="29"/>
    </location>
</feature>
<feature type="domain" description="Glycosyl transferase family 51" evidence="4">
    <location>
        <begin position="116"/>
        <end position="199"/>
    </location>
</feature>
<organism evidence="5 6">
    <name type="scientific">Salinimicrobium gaetbulicola</name>
    <dbReference type="NCBI Taxonomy" id="999702"/>
    <lineage>
        <taxon>Bacteria</taxon>
        <taxon>Pseudomonadati</taxon>
        <taxon>Bacteroidota</taxon>
        <taxon>Flavobacteriia</taxon>
        <taxon>Flavobacteriales</taxon>
        <taxon>Flavobacteriaceae</taxon>
        <taxon>Salinimicrobium</taxon>
    </lineage>
</organism>
<dbReference type="RefSeq" id="WP_380736385.1">
    <property type="nucleotide sequence ID" value="NZ_JBHTJP010000003.1"/>
</dbReference>
<comment type="pathway">
    <text evidence="1">Cell wall biogenesis; peptidoglycan biosynthesis.</text>
</comment>